<dbReference type="Proteomes" id="UP000321085">
    <property type="component" value="Unassembled WGS sequence"/>
</dbReference>
<dbReference type="RefSeq" id="WP_114184505.1">
    <property type="nucleotide sequence ID" value="NZ_BJYU01000002.1"/>
</dbReference>
<name>A0A512BKV2_9HYPH</name>
<comment type="caution">
    <text evidence="1">The sequence shown here is derived from an EMBL/GenBank/DDBJ whole genome shotgun (WGS) entry which is preliminary data.</text>
</comment>
<sequence>MEGEIPALNAAVTCHNGELLQLGKVHALDKRLVEVITVLFKTLDQPFEELSTLLIPQPEDVLESVYYSIDAAQAIKVALPVSALAPGHQLLFGIGEGGRVGGEDPISLNISYTEPERDLTARVRRTWDAEILTLNRGRAERPWPIW</sequence>
<keyword evidence="2" id="KW-1185">Reference proteome</keyword>
<reference evidence="1 2" key="1">
    <citation type="submission" date="2019-07" db="EMBL/GenBank/DDBJ databases">
        <title>Whole genome shotgun sequence of Microvirga aerophila NBRC 106136.</title>
        <authorList>
            <person name="Hosoyama A."/>
            <person name="Uohara A."/>
            <person name="Ohji S."/>
            <person name="Ichikawa N."/>
        </authorList>
    </citation>
    <scope>NUCLEOTIDE SEQUENCE [LARGE SCALE GENOMIC DNA]</scope>
    <source>
        <strain evidence="1 2">NBRC 106136</strain>
    </source>
</reference>
<dbReference type="EMBL" id="BJYU01000002">
    <property type="protein sequence ID" value="GEO12602.1"/>
    <property type="molecule type" value="Genomic_DNA"/>
</dbReference>
<organism evidence="1 2">
    <name type="scientific">Microvirga aerophila</name>
    <dbReference type="NCBI Taxonomy" id="670291"/>
    <lineage>
        <taxon>Bacteria</taxon>
        <taxon>Pseudomonadati</taxon>
        <taxon>Pseudomonadota</taxon>
        <taxon>Alphaproteobacteria</taxon>
        <taxon>Hyphomicrobiales</taxon>
        <taxon>Methylobacteriaceae</taxon>
        <taxon>Microvirga</taxon>
    </lineage>
</organism>
<accession>A0A512BKV2</accession>
<evidence type="ECO:0000313" key="1">
    <source>
        <dbReference type="EMBL" id="GEO12602.1"/>
    </source>
</evidence>
<gene>
    <name evidence="1" type="ORF">MAE02_02980</name>
</gene>
<evidence type="ECO:0000313" key="2">
    <source>
        <dbReference type="Proteomes" id="UP000321085"/>
    </source>
</evidence>
<protein>
    <submittedName>
        <fullName evidence="1">Uncharacterized protein</fullName>
    </submittedName>
</protein>
<dbReference type="AlphaFoldDB" id="A0A512BKV2"/>
<proteinExistence type="predicted"/>